<reference evidence="7 8" key="1">
    <citation type="submission" date="2016-07" db="EMBL/GenBank/DDBJ databases">
        <title>Pervasive Adenine N6-methylation of Active Genes in Fungi.</title>
        <authorList>
            <consortium name="DOE Joint Genome Institute"/>
            <person name="Mondo S.J."/>
            <person name="Dannebaum R.O."/>
            <person name="Kuo R.C."/>
            <person name="Labutti K."/>
            <person name="Haridas S."/>
            <person name="Kuo A."/>
            <person name="Salamov A."/>
            <person name="Ahrendt S.R."/>
            <person name="Lipzen A."/>
            <person name="Sullivan W."/>
            <person name="Andreopoulos W.B."/>
            <person name="Clum A."/>
            <person name="Lindquist E."/>
            <person name="Daum C."/>
            <person name="Ramamoorthy G.K."/>
            <person name="Gryganskyi A."/>
            <person name="Culley D."/>
            <person name="Magnuson J.K."/>
            <person name="James T.Y."/>
            <person name="O'Malley M.A."/>
            <person name="Stajich J.E."/>
            <person name="Spatafora J.W."/>
            <person name="Visel A."/>
            <person name="Grigoriev I.V."/>
        </authorList>
    </citation>
    <scope>NUCLEOTIDE SEQUENCE [LARGE SCALE GENOMIC DNA]</scope>
    <source>
        <strain evidence="7 8">JEL800</strain>
    </source>
</reference>
<name>A0A1Y2CBR6_9FUNG</name>
<dbReference type="PROSITE" id="PS50873">
    <property type="entry name" value="PEROXIDASE_4"/>
    <property type="match status" value="1"/>
</dbReference>
<evidence type="ECO:0000256" key="5">
    <source>
        <dbReference type="RuleBase" id="RU363051"/>
    </source>
</evidence>
<dbReference type="PANTHER" id="PTHR31356:SF66">
    <property type="entry name" value="CATALASE-PEROXIDASE"/>
    <property type="match status" value="1"/>
</dbReference>
<comment type="caution">
    <text evidence="7">The sequence shown here is derived from an EMBL/GenBank/DDBJ whole genome shotgun (WGS) entry which is preliminary data.</text>
</comment>
<dbReference type="GO" id="GO:0034599">
    <property type="term" value="P:cellular response to oxidative stress"/>
    <property type="evidence" value="ECO:0007669"/>
    <property type="project" value="InterPro"/>
</dbReference>
<dbReference type="GO" id="GO:0004601">
    <property type="term" value="F:peroxidase activity"/>
    <property type="evidence" value="ECO:0007669"/>
    <property type="project" value="UniProtKB-KW"/>
</dbReference>
<evidence type="ECO:0000256" key="1">
    <source>
        <dbReference type="ARBA" id="ARBA00022559"/>
    </source>
</evidence>
<gene>
    <name evidence="7" type="ORF">BCR33DRAFT_716987</name>
</gene>
<sequence>MGLTDVDMVTLTTGSHSLGGAHAAISPLLTNETFTPFDNTPGILDNDIFKRVLDGKCVVPIDCAFAKDPKLRAIIQGYANDQASFYKQFAISLDKMLSLSASTLSDPLAITIAQHAYLFNQTTTATAMVTKTSGSSKISFTAGLLLFIFMVL</sequence>
<dbReference type="AlphaFoldDB" id="A0A1Y2CBR6"/>
<organism evidence="7 8">
    <name type="scientific">Rhizoclosmatium globosum</name>
    <dbReference type="NCBI Taxonomy" id="329046"/>
    <lineage>
        <taxon>Eukaryota</taxon>
        <taxon>Fungi</taxon>
        <taxon>Fungi incertae sedis</taxon>
        <taxon>Chytridiomycota</taxon>
        <taxon>Chytridiomycota incertae sedis</taxon>
        <taxon>Chytridiomycetes</taxon>
        <taxon>Chytridiales</taxon>
        <taxon>Chytriomycetaceae</taxon>
        <taxon>Rhizoclosmatium</taxon>
    </lineage>
</organism>
<dbReference type="GO" id="GO:0000302">
    <property type="term" value="P:response to reactive oxygen species"/>
    <property type="evidence" value="ECO:0007669"/>
    <property type="project" value="TreeGrafter"/>
</dbReference>
<evidence type="ECO:0000256" key="4">
    <source>
        <dbReference type="RuleBase" id="RU004241"/>
    </source>
</evidence>
<proteinExistence type="inferred from homology"/>
<dbReference type="EC" id="1.11.1.-" evidence="5"/>
<evidence type="ECO:0000256" key="2">
    <source>
        <dbReference type="ARBA" id="ARBA00022617"/>
    </source>
</evidence>
<feature type="non-terminal residue" evidence="7">
    <location>
        <position position="152"/>
    </location>
</feature>
<keyword evidence="1 5" id="KW-0575">Peroxidase</keyword>
<dbReference type="STRING" id="329046.A0A1Y2CBR6"/>
<dbReference type="Pfam" id="PF00141">
    <property type="entry name" value="peroxidase"/>
    <property type="match status" value="1"/>
</dbReference>
<dbReference type="EMBL" id="MCGO01000022">
    <property type="protein sequence ID" value="ORY44479.1"/>
    <property type="molecule type" value="Genomic_DNA"/>
</dbReference>
<dbReference type="InterPro" id="IPR044831">
    <property type="entry name" value="Ccp1-like"/>
</dbReference>
<evidence type="ECO:0000259" key="6">
    <source>
        <dbReference type="PROSITE" id="PS50873"/>
    </source>
</evidence>
<keyword evidence="2" id="KW-0408">Iron</keyword>
<dbReference type="InterPro" id="IPR002016">
    <property type="entry name" value="Haem_peroxidase"/>
</dbReference>
<dbReference type="Proteomes" id="UP000193642">
    <property type="component" value="Unassembled WGS sequence"/>
</dbReference>
<dbReference type="PANTHER" id="PTHR31356">
    <property type="entry name" value="THYLAKOID LUMENAL 29 KDA PROTEIN, CHLOROPLASTIC-RELATED"/>
    <property type="match status" value="1"/>
</dbReference>
<dbReference type="GO" id="GO:0020037">
    <property type="term" value="F:heme binding"/>
    <property type="evidence" value="ECO:0007669"/>
    <property type="project" value="UniProtKB-UniRule"/>
</dbReference>
<dbReference type="GO" id="GO:0046872">
    <property type="term" value="F:metal ion binding"/>
    <property type="evidence" value="ECO:0007669"/>
    <property type="project" value="UniProtKB-UniRule"/>
</dbReference>
<feature type="domain" description="Plant heme peroxidase family profile" evidence="6">
    <location>
        <begin position="1"/>
        <end position="120"/>
    </location>
</feature>
<keyword evidence="2" id="KW-0349">Heme</keyword>
<keyword evidence="2" id="KW-0479">Metal-binding</keyword>
<evidence type="ECO:0000256" key="3">
    <source>
        <dbReference type="ARBA" id="ARBA00023002"/>
    </source>
</evidence>
<dbReference type="SUPFAM" id="SSF48113">
    <property type="entry name" value="Heme-dependent peroxidases"/>
    <property type="match status" value="1"/>
</dbReference>
<keyword evidence="3 5" id="KW-0560">Oxidoreductase</keyword>
<protein>
    <recommendedName>
        <fullName evidence="5">Peroxidase</fullName>
        <ecNumber evidence="5">1.11.1.-</ecNumber>
    </recommendedName>
</protein>
<accession>A0A1Y2CBR6</accession>
<dbReference type="GO" id="GO:0042744">
    <property type="term" value="P:hydrogen peroxide catabolic process"/>
    <property type="evidence" value="ECO:0007669"/>
    <property type="project" value="TreeGrafter"/>
</dbReference>
<dbReference type="Gene3D" id="1.10.420.10">
    <property type="entry name" value="Peroxidase, domain 2"/>
    <property type="match status" value="1"/>
</dbReference>
<evidence type="ECO:0000313" key="8">
    <source>
        <dbReference type="Proteomes" id="UP000193642"/>
    </source>
</evidence>
<dbReference type="OrthoDB" id="2114378at2759"/>
<dbReference type="InterPro" id="IPR010255">
    <property type="entry name" value="Haem_peroxidase_sf"/>
</dbReference>
<evidence type="ECO:0000313" key="7">
    <source>
        <dbReference type="EMBL" id="ORY44479.1"/>
    </source>
</evidence>
<keyword evidence="8" id="KW-1185">Reference proteome</keyword>
<comment type="similarity">
    <text evidence="4">Belongs to the peroxidase family.</text>
</comment>